<dbReference type="PANTHER" id="PTHR47368">
    <property type="entry name" value="NUMB"/>
    <property type="match status" value="1"/>
</dbReference>
<dbReference type="Pfam" id="PF06311">
    <property type="entry name" value="NumbF"/>
    <property type="match status" value="1"/>
</dbReference>
<dbReference type="Proteomes" id="UP001209878">
    <property type="component" value="Unassembled WGS sequence"/>
</dbReference>
<dbReference type="InterPro" id="IPR010449">
    <property type="entry name" value="Numb_domain"/>
</dbReference>
<dbReference type="AlphaFoldDB" id="A0AAD9L3Q2"/>
<feature type="compositionally biased region" description="Polar residues" evidence="2">
    <location>
        <begin position="220"/>
        <end position="245"/>
    </location>
</feature>
<protein>
    <recommendedName>
        <fullName evidence="3">NUMB domain-containing protein</fullName>
    </recommendedName>
</protein>
<accession>A0AAD9L3Q2</accession>
<evidence type="ECO:0000313" key="4">
    <source>
        <dbReference type="EMBL" id="KAK2182255.1"/>
    </source>
</evidence>
<feature type="domain" description="NUMB" evidence="3">
    <location>
        <begin position="123"/>
        <end position="213"/>
    </location>
</feature>
<evidence type="ECO:0000256" key="1">
    <source>
        <dbReference type="ARBA" id="ARBA00022553"/>
    </source>
</evidence>
<keyword evidence="5" id="KW-1185">Reference proteome</keyword>
<sequence length="443" mass="47763">MCCLRSLCGLVCGCHHVVESLGCQPRLHMVVINSTFWYLSLMTHLLTRSKGERLSHAVGCAFAICLEKKQKREKDSVTVTFNDKGTSFTRMGSFRQATLTERLADPQSAIIAEPVPVKSIANPFAVQRPHATESMLERQYSFRGFEKLSETSPFKRQFSLRLNELPSTLERQQQLVKQNSQPNGPAVSPIPEVSPSREQQDIADMCQQLTQGLSALATDESFTGAPNGTPMNNTQPPSSVQATASGATIQPIQQTNPWEAPPSGGVSMADFWLHSTASSIAAAKDPTLASQGHPVVNGGTATPPPNNAMPFAPLNNTTPFGAPTAATAFPVQVQVHPTQRAPHISHLRSHSVDTANMYMPSQHAITLHELSQQTRAVPQFQSEQNGSLSAATSNSANGQTVMVAPVVSDPFEAAWQSKAITGIKSTNPFQAGDTITKAFEVKL</sequence>
<feature type="region of interest" description="Disordered" evidence="2">
    <location>
        <begin position="175"/>
        <end position="200"/>
    </location>
</feature>
<comment type="caution">
    <text evidence="4">The sequence shown here is derived from an EMBL/GenBank/DDBJ whole genome shotgun (WGS) entry which is preliminary data.</text>
</comment>
<organism evidence="4 5">
    <name type="scientific">Ridgeia piscesae</name>
    <name type="common">Tubeworm</name>
    <dbReference type="NCBI Taxonomy" id="27915"/>
    <lineage>
        <taxon>Eukaryota</taxon>
        <taxon>Metazoa</taxon>
        <taxon>Spiralia</taxon>
        <taxon>Lophotrochozoa</taxon>
        <taxon>Annelida</taxon>
        <taxon>Polychaeta</taxon>
        <taxon>Sedentaria</taxon>
        <taxon>Canalipalpata</taxon>
        <taxon>Sabellida</taxon>
        <taxon>Siboglinidae</taxon>
        <taxon>Ridgeia</taxon>
    </lineage>
</organism>
<dbReference type="EMBL" id="JAODUO010000360">
    <property type="protein sequence ID" value="KAK2182255.1"/>
    <property type="molecule type" value="Genomic_DNA"/>
</dbReference>
<gene>
    <name evidence="4" type="ORF">NP493_359g03025</name>
</gene>
<feature type="region of interest" description="Disordered" evidence="2">
    <location>
        <begin position="219"/>
        <end position="245"/>
    </location>
</feature>
<name>A0AAD9L3Q2_RIDPI</name>
<evidence type="ECO:0000259" key="3">
    <source>
        <dbReference type="Pfam" id="PF06311"/>
    </source>
</evidence>
<keyword evidence="1" id="KW-0597">Phosphoprotein</keyword>
<dbReference type="InterPro" id="IPR016698">
    <property type="entry name" value="Numb/numb-like"/>
</dbReference>
<proteinExistence type="predicted"/>
<dbReference type="GO" id="GO:0005737">
    <property type="term" value="C:cytoplasm"/>
    <property type="evidence" value="ECO:0007669"/>
    <property type="project" value="TreeGrafter"/>
</dbReference>
<evidence type="ECO:0000313" key="5">
    <source>
        <dbReference type="Proteomes" id="UP001209878"/>
    </source>
</evidence>
<evidence type="ECO:0000256" key="2">
    <source>
        <dbReference type="SAM" id="MobiDB-lite"/>
    </source>
</evidence>
<dbReference type="PANTHER" id="PTHR47368:SF2">
    <property type="entry name" value="PID DOMAIN-CONTAINING PROTEIN"/>
    <property type="match status" value="1"/>
</dbReference>
<reference evidence="4" key="1">
    <citation type="journal article" date="2023" name="Mol. Biol. Evol.">
        <title>Third-Generation Sequencing Reveals the Adaptive Role of the Epigenome in Three Deep-Sea Polychaetes.</title>
        <authorList>
            <person name="Perez M."/>
            <person name="Aroh O."/>
            <person name="Sun Y."/>
            <person name="Lan Y."/>
            <person name="Juniper S.K."/>
            <person name="Young C.R."/>
            <person name="Angers B."/>
            <person name="Qian P.Y."/>
        </authorList>
    </citation>
    <scope>NUCLEOTIDE SEQUENCE</scope>
    <source>
        <strain evidence="4">R07B-5</strain>
    </source>
</reference>